<evidence type="ECO:0000313" key="1">
    <source>
        <dbReference type="EMBL" id="GAF90706.1"/>
    </source>
</evidence>
<dbReference type="AlphaFoldDB" id="X0TU31"/>
<name>X0TU31_9ZZZZ</name>
<dbReference type="EMBL" id="BARS01019420">
    <property type="protein sequence ID" value="GAF90706.1"/>
    <property type="molecule type" value="Genomic_DNA"/>
</dbReference>
<gene>
    <name evidence="1" type="ORF">S01H1_31477</name>
</gene>
<organism evidence="1">
    <name type="scientific">marine sediment metagenome</name>
    <dbReference type="NCBI Taxonomy" id="412755"/>
    <lineage>
        <taxon>unclassified sequences</taxon>
        <taxon>metagenomes</taxon>
        <taxon>ecological metagenomes</taxon>
    </lineage>
</organism>
<protein>
    <submittedName>
        <fullName evidence="1">Uncharacterized protein</fullName>
    </submittedName>
</protein>
<accession>X0TU31</accession>
<sequence>MRQECGMIKCPNKYLRSGDCCLNKEDYNLCQKNISQTNQCEKHSKEKLFCKECMENAIMKALDKFTKELKQDKAGDE</sequence>
<comment type="caution">
    <text evidence="1">The sequence shown here is derived from an EMBL/GenBank/DDBJ whole genome shotgun (WGS) entry which is preliminary data.</text>
</comment>
<proteinExistence type="predicted"/>
<reference evidence="1" key="1">
    <citation type="journal article" date="2014" name="Front. Microbiol.">
        <title>High frequency of phylogenetically diverse reductive dehalogenase-homologous genes in deep subseafloor sedimentary metagenomes.</title>
        <authorList>
            <person name="Kawai M."/>
            <person name="Futagami T."/>
            <person name="Toyoda A."/>
            <person name="Takaki Y."/>
            <person name="Nishi S."/>
            <person name="Hori S."/>
            <person name="Arai W."/>
            <person name="Tsubouchi T."/>
            <person name="Morono Y."/>
            <person name="Uchiyama I."/>
            <person name="Ito T."/>
            <person name="Fujiyama A."/>
            <person name="Inagaki F."/>
            <person name="Takami H."/>
        </authorList>
    </citation>
    <scope>NUCLEOTIDE SEQUENCE</scope>
    <source>
        <strain evidence="1">Expedition CK06-06</strain>
    </source>
</reference>